<keyword evidence="3" id="KW-1185">Reference proteome</keyword>
<organism evidence="2 3">
    <name type="scientific">Eucalyptus globulus</name>
    <name type="common">Tasmanian blue gum</name>
    <dbReference type="NCBI Taxonomy" id="34317"/>
    <lineage>
        <taxon>Eukaryota</taxon>
        <taxon>Viridiplantae</taxon>
        <taxon>Streptophyta</taxon>
        <taxon>Embryophyta</taxon>
        <taxon>Tracheophyta</taxon>
        <taxon>Spermatophyta</taxon>
        <taxon>Magnoliopsida</taxon>
        <taxon>eudicotyledons</taxon>
        <taxon>Gunneridae</taxon>
        <taxon>Pentapetalae</taxon>
        <taxon>rosids</taxon>
        <taxon>malvids</taxon>
        <taxon>Myrtales</taxon>
        <taxon>Myrtaceae</taxon>
        <taxon>Myrtoideae</taxon>
        <taxon>Eucalypteae</taxon>
        <taxon>Eucalyptus</taxon>
    </lineage>
</organism>
<dbReference type="EMBL" id="JBJKBG010000007">
    <property type="protein sequence ID" value="KAL3730586.1"/>
    <property type="molecule type" value="Genomic_DNA"/>
</dbReference>
<dbReference type="AlphaFoldDB" id="A0ABD3K1W8"/>
<dbReference type="Proteomes" id="UP001634007">
    <property type="component" value="Unassembled WGS sequence"/>
</dbReference>
<keyword evidence="1" id="KW-0732">Signal</keyword>
<evidence type="ECO:0000256" key="1">
    <source>
        <dbReference type="SAM" id="SignalP"/>
    </source>
</evidence>
<protein>
    <submittedName>
        <fullName evidence="2">Uncharacterized protein</fullName>
    </submittedName>
</protein>
<accession>A0ABD3K1W8</accession>
<name>A0ABD3K1W8_EUCGL</name>
<evidence type="ECO:0000313" key="3">
    <source>
        <dbReference type="Proteomes" id="UP001634007"/>
    </source>
</evidence>
<comment type="caution">
    <text evidence="2">The sequence shown here is derived from an EMBL/GenBank/DDBJ whole genome shotgun (WGS) entry which is preliminary data.</text>
</comment>
<proteinExistence type="predicted"/>
<evidence type="ECO:0000313" key="2">
    <source>
        <dbReference type="EMBL" id="KAL3730586.1"/>
    </source>
</evidence>
<gene>
    <name evidence="2" type="ORF">ACJRO7_027586</name>
</gene>
<feature type="signal peptide" evidence="1">
    <location>
        <begin position="1"/>
        <end position="25"/>
    </location>
</feature>
<reference evidence="2 3" key="1">
    <citation type="submission" date="2024-11" db="EMBL/GenBank/DDBJ databases">
        <title>Chromosome-level genome assembly of Eucalyptus globulus Labill. provides insights into its genome evolution.</title>
        <authorList>
            <person name="Li X."/>
        </authorList>
    </citation>
    <scope>NUCLEOTIDE SEQUENCE [LARGE SCALE GENOMIC DNA]</scope>
    <source>
        <strain evidence="2">CL2024</strain>
        <tissue evidence="2">Fresh tender leaves</tissue>
    </source>
</reference>
<sequence length="49" mass="5348">MRKVLLLVCALLISFSLLFLPFTEARALLQKGSPCSRGYTPCTPPSPPN</sequence>
<feature type="chain" id="PRO_5044800025" evidence="1">
    <location>
        <begin position="26"/>
        <end position="49"/>
    </location>
</feature>